<evidence type="ECO:0000259" key="1">
    <source>
        <dbReference type="Pfam" id="PF09836"/>
    </source>
</evidence>
<name>Q1N0N9_9GAMM</name>
<dbReference type="InterPro" id="IPR018640">
    <property type="entry name" value="DUF2063"/>
</dbReference>
<evidence type="ECO:0000259" key="2">
    <source>
        <dbReference type="Pfam" id="PF22106"/>
    </source>
</evidence>
<sequence length="253" mass="29503">MAKEFKILQRQFAQSIRYPDQEISGELGTIEDRRLKIYRELFFNNIESFISGTFPVLKSIIDEEVWLQLIRTFFQKHSADTPYFLEISEEFLTFLQANRDAIIKQGIHLPEYALELAHWEWMELLADRADYHQDYTAPINTIDLDLRYTVQEAVWGVSYQYPVHKAAVGVEIQPELTCLLIYRNQQDQVGFVEVNPLSLLLFERLQSNRTKPLLTILGDIAEESNLDSNQVTSGGLHIMEQWKDLTILKAITF</sequence>
<comment type="caution">
    <text evidence="3">The sequence shown here is derived from an EMBL/GenBank/DDBJ whole genome shotgun (WGS) entry which is preliminary data.</text>
</comment>
<organism evidence="3 4">
    <name type="scientific">Bermanella marisrubri</name>
    <dbReference type="NCBI Taxonomy" id="207949"/>
    <lineage>
        <taxon>Bacteria</taxon>
        <taxon>Pseudomonadati</taxon>
        <taxon>Pseudomonadota</taxon>
        <taxon>Gammaproteobacteria</taxon>
        <taxon>Oceanospirillales</taxon>
        <taxon>Oceanospirillaceae</taxon>
        <taxon>Bermanella</taxon>
    </lineage>
</organism>
<dbReference type="STRING" id="207949.RED65_05389"/>
<protein>
    <submittedName>
        <fullName evidence="3">Uncharacterized protein</fullName>
    </submittedName>
</protein>
<dbReference type="RefSeq" id="WP_007016395.1">
    <property type="nucleotide sequence ID" value="NZ_AAQH01000013.1"/>
</dbReference>
<evidence type="ECO:0000313" key="3">
    <source>
        <dbReference type="EMBL" id="EAT11794.1"/>
    </source>
</evidence>
<dbReference type="InterPro" id="IPR044922">
    <property type="entry name" value="DUF2063_N_sf"/>
</dbReference>
<dbReference type="EMBL" id="AAQH01000013">
    <property type="protein sequence ID" value="EAT11794.1"/>
    <property type="molecule type" value="Genomic_DNA"/>
</dbReference>
<keyword evidence="4" id="KW-1185">Reference proteome</keyword>
<accession>Q1N0N9</accession>
<evidence type="ECO:0000313" key="4">
    <source>
        <dbReference type="Proteomes" id="UP000004263"/>
    </source>
</evidence>
<feature type="domain" description="NGO1945-like C-terminal" evidence="2">
    <location>
        <begin position="153"/>
        <end position="242"/>
    </location>
</feature>
<dbReference type="Pfam" id="PF09836">
    <property type="entry name" value="DUF2063"/>
    <property type="match status" value="1"/>
</dbReference>
<dbReference type="InterPro" id="IPR054098">
    <property type="entry name" value="NGO1945-like_C"/>
</dbReference>
<dbReference type="Gene3D" id="1.10.150.690">
    <property type="entry name" value="DUF2063"/>
    <property type="match status" value="1"/>
</dbReference>
<feature type="domain" description="Putative DNA-binding" evidence="1">
    <location>
        <begin position="8"/>
        <end position="95"/>
    </location>
</feature>
<reference evidence="3 4" key="1">
    <citation type="submission" date="2006-03" db="EMBL/GenBank/DDBJ databases">
        <authorList>
            <person name="Pinhassi J."/>
            <person name="Pedros-Alio C."/>
            <person name="Ferriera S."/>
            <person name="Johnson J."/>
            <person name="Kravitz S."/>
            <person name="Halpern A."/>
            <person name="Remington K."/>
            <person name="Beeson K."/>
            <person name="Tran B."/>
            <person name="Rogers Y.-H."/>
            <person name="Friedman R."/>
            <person name="Venter J.C."/>
        </authorList>
    </citation>
    <scope>NUCLEOTIDE SEQUENCE [LARGE SCALE GENOMIC DNA]</scope>
    <source>
        <strain evidence="3 4">RED65</strain>
    </source>
</reference>
<proteinExistence type="predicted"/>
<dbReference type="Gene3D" id="3.90.930.50">
    <property type="match status" value="1"/>
</dbReference>
<dbReference type="HOGENOM" id="CLU_096334_1_0_6"/>
<dbReference type="AlphaFoldDB" id="Q1N0N9"/>
<dbReference type="Proteomes" id="UP000004263">
    <property type="component" value="Unassembled WGS sequence"/>
</dbReference>
<dbReference type="Pfam" id="PF22106">
    <property type="entry name" value="NGO1945_C"/>
    <property type="match status" value="1"/>
</dbReference>
<gene>
    <name evidence="3" type="ORF">RED65_05389</name>
</gene>